<evidence type="ECO:0000259" key="2">
    <source>
        <dbReference type="Pfam" id="PF01610"/>
    </source>
</evidence>
<feature type="region of interest" description="Disordered" evidence="1">
    <location>
        <begin position="21"/>
        <end position="74"/>
    </location>
</feature>
<dbReference type="EMBL" id="AP014706">
    <property type="protein sequence ID" value="BAR47357.1"/>
    <property type="molecule type" value="Genomic_DNA"/>
</dbReference>
<dbReference type="PANTHER" id="PTHR33498">
    <property type="entry name" value="TRANSPOSASE FOR INSERTION SEQUENCE ELEMENT IS1557"/>
    <property type="match status" value="1"/>
</dbReference>
<organism evidence="3 4">
    <name type="scientific">Methylobacterium aquaticum</name>
    <dbReference type="NCBI Taxonomy" id="270351"/>
    <lineage>
        <taxon>Bacteria</taxon>
        <taxon>Pseudomonadati</taxon>
        <taxon>Pseudomonadota</taxon>
        <taxon>Alphaproteobacteria</taxon>
        <taxon>Hyphomicrobiales</taxon>
        <taxon>Methylobacteriaceae</taxon>
        <taxon>Methylobacterium</taxon>
    </lineage>
</organism>
<feature type="domain" description="Transposase IS204/IS1001/IS1096/IS1165 DDE" evidence="2">
    <location>
        <begin position="113"/>
        <end position="212"/>
    </location>
</feature>
<feature type="compositionally biased region" description="Polar residues" evidence="1">
    <location>
        <begin position="25"/>
        <end position="37"/>
    </location>
</feature>
<dbReference type="Proteomes" id="UP000061432">
    <property type="component" value="Plasmid pMaq22A_2p"/>
</dbReference>
<dbReference type="KEGG" id="maqu:Maq22A_2p42690"/>
<gene>
    <name evidence="3" type="ORF">Maq22A_2p42690</name>
</gene>
<evidence type="ECO:0000256" key="1">
    <source>
        <dbReference type="SAM" id="MobiDB-lite"/>
    </source>
</evidence>
<dbReference type="AlphaFoldDB" id="A0A1Y0ZCT0"/>
<dbReference type="InterPro" id="IPR047951">
    <property type="entry name" value="Transpos_ISL3"/>
</dbReference>
<dbReference type="Pfam" id="PF01610">
    <property type="entry name" value="DDE_Tnp_ISL3"/>
    <property type="match status" value="1"/>
</dbReference>
<reference evidence="4" key="2">
    <citation type="submission" date="2015-01" db="EMBL/GenBank/DDBJ databases">
        <title>Complete genome sequence of Methylobacterium aquaticum strain 22A.</title>
        <authorList>
            <person name="Tani A."/>
            <person name="Ogura Y."/>
            <person name="Hayashi T."/>
        </authorList>
    </citation>
    <scope>NUCLEOTIDE SEQUENCE [LARGE SCALE GENOMIC DNA]</scope>
    <source>
        <strain evidence="4">MA-22A</strain>
        <plasmid evidence="4">Plasmid pMaq22A_2p DNA</plasmid>
    </source>
</reference>
<reference evidence="3 4" key="1">
    <citation type="journal article" date="2015" name="Genome Announc.">
        <title>Complete Genome Sequence of Methylobacterium aquaticum Strain 22A, Isolated from Racomitrium japonicum Moss.</title>
        <authorList>
            <person name="Tani A."/>
            <person name="Ogura Y."/>
            <person name="Hayashi T."/>
            <person name="Kimbara K."/>
        </authorList>
    </citation>
    <scope>NUCLEOTIDE SEQUENCE [LARGE SCALE GENOMIC DNA]</scope>
    <source>
        <strain evidence="3 4">MA-22A</strain>
        <plasmid evidence="4">Plasmid pMaq22A_2p DNA</plasmid>
    </source>
</reference>
<evidence type="ECO:0000313" key="4">
    <source>
        <dbReference type="Proteomes" id="UP000061432"/>
    </source>
</evidence>
<feature type="region of interest" description="Disordered" evidence="1">
    <location>
        <begin position="307"/>
        <end position="357"/>
    </location>
</feature>
<proteinExistence type="predicted"/>
<name>A0A1Y0ZCT0_9HYPH</name>
<feature type="region of interest" description="Disordered" evidence="1">
    <location>
        <begin position="221"/>
        <end position="266"/>
    </location>
</feature>
<dbReference type="InterPro" id="IPR002560">
    <property type="entry name" value="Transposase_DDE"/>
</dbReference>
<keyword evidence="3" id="KW-0614">Plasmid</keyword>
<protein>
    <submittedName>
        <fullName evidence="3">Transposase and inactivated derivatives</fullName>
    </submittedName>
</protein>
<sequence>MRAGPSIAATTAIPPICRCQHRRPSSASRCGGSTASTRPADAAPSRRRLRTSSHRTPGARGGLARRRPGSASPATVQAARVSLTHLHMPASRATVLRLVTRMPMPDTPAPIRVGIDDWAIKKGSRYGTIVVDLDRHRVVDLLPDRTAPTVAGWLERHSGVELVARDRSTEYARGASLGAPQAQQVADRWHLLTNMQQAVERWLQGAHARLRSLPLLPGSTARPARRDRAFARSTTEWKRGHRAGFDGRPSTTRSAAGMPAGSPCSGSPVPWVWRVRRCASMRAPRRSRRGCLTVPGRASLIRTSRTWRGGSTRAARTPSPCGARSGNGATRGRAGKCIASSPSAERGRSDRAARPAVPRLPLRSRLDRKPRCSQHGSWRGCSSSRPRCWMRAKRLW</sequence>
<geneLocation type="plasmid" evidence="4">
    <name>pMaq22A_2p DNA</name>
</geneLocation>
<evidence type="ECO:0000313" key="3">
    <source>
        <dbReference type="EMBL" id="BAR47357.1"/>
    </source>
</evidence>
<feature type="compositionally biased region" description="Basic and acidic residues" evidence="1">
    <location>
        <begin position="224"/>
        <end position="238"/>
    </location>
</feature>
<accession>A0A1Y0ZCT0</accession>
<dbReference type="PANTHER" id="PTHR33498:SF1">
    <property type="entry name" value="TRANSPOSASE FOR INSERTION SEQUENCE ELEMENT IS1557"/>
    <property type="match status" value="1"/>
</dbReference>